<dbReference type="RefSeq" id="WP_191688734.1">
    <property type="nucleotide sequence ID" value="NZ_JACSQY010000002.1"/>
</dbReference>
<keyword evidence="3" id="KW-1185">Reference proteome</keyword>
<reference evidence="2 3" key="1">
    <citation type="submission" date="2020-08" db="EMBL/GenBank/DDBJ databases">
        <title>A Genomic Blueprint of the Chicken Gut Microbiome.</title>
        <authorList>
            <person name="Gilroy R."/>
            <person name="Ravi A."/>
            <person name="Getino M."/>
            <person name="Pursley I."/>
            <person name="Horton D.L."/>
            <person name="Alikhan N.-F."/>
            <person name="Baker D."/>
            <person name="Gharbi K."/>
            <person name="Hall N."/>
            <person name="Watson M."/>
            <person name="Adriaenssens E.M."/>
            <person name="Foster-Nyarko E."/>
            <person name="Jarju S."/>
            <person name="Secka A."/>
            <person name="Antonio M."/>
            <person name="Oren A."/>
            <person name="Chaudhuri R."/>
            <person name="La Ragione R.M."/>
            <person name="Hildebrand F."/>
            <person name="Pallen M.J."/>
        </authorList>
    </citation>
    <scope>NUCLEOTIDE SEQUENCE [LARGE SCALE GENOMIC DNA]</scope>
    <source>
        <strain evidence="2 3">Sa3CUA8</strain>
    </source>
</reference>
<dbReference type="EMBL" id="JACSQY010000002">
    <property type="protein sequence ID" value="MBD7907596.1"/>
    <property type="molecule type" value="Genomic_DNA"/>
</dbReference>
<dbReference type="Proteomes" id="UP000659496">
    <property type="component" value="Unassembled WGS sequence"/>
</dbReference>
<feature type="coiled-coil region" evidence="1">
    <location>
        <begin position="12"/>
        <end position="53"/>
    </location>
</feature>
<keyword evidence="1" id="KW-0175">Coiled coil</keyword>
<evidence type="ECO:0000313" key="3">
    <source>
        <dbReference type="Proteomes" id="UP000659496"/>
    </source>
</evidence>
<evidence type="ECO:0000313" key="2">
    <source>
        <dbReference type="EMBL" id="MBD7907596.1"/>
    </source>
</evidence>
<evidence type="ECO:0000256" key="1">
    <source>
        <dbReference type="SAM" id="Coils"/>
    </source>
</evidence>
<proteinExistence type="predicted"/>
<organism evidence="2 3">
    <name type="scientific">Sporosarcina gallistercoris</name>
    <dbReference type="NCBI Taxonomy" id="2762245"/>
    <lineage>
        <taxon>Bacteria</taxon>
        <taxon>Bacillati</taxon>
        <taxon>Bacillota</taxon>
        <taxon>Bacilli</taxon>
        <taxon>Bacillales</taxon>
        <taxon>Caryophanaceae</taxon>
        <taxon>Sporosarcina</taxon>
    </lineage>
</organism>
<sequence>MKETMQERQMALTLLKNESNRIRRRLSEAEKRLQKAITERDRLEQQLTKEQQDVMRLGKFSFLNKLKELTGSWDQQMEKEIAEAATAEVAFNESQKHVDDLTEEVDLLKQASLNPDYVHIQEDWDEFLQEKELWIRQNDSATHATLRKIADDRVHIRSMIREVKEAQEAGAKAIRALDRAIDKLNNAEGLSMWDTFLGGGLLVSALKYSEVNGSDDLVHRAQRALRHYETELSDVQEAATASFQVNKNDIFTFTDLFFDNIFSDFAVHSRITEGKSKLNAVLQDVRHTQAQLKRKLEEAQAELDSLDAEEKRILIS</sequence>
<accession>A0ABR8PHE4</accession>
<name>A0ABR8PHE4_9BACL</name>
<protein>
    <submittedName>
        <fullName evidence="2">Uncharacterized protein</fullName>
    </submittedName>
</protein>
<comment type="caution">
    <text evidence="2">The sequence shown here is derived from an EMBL/GenBank/DDBJ whole genome shotgun (WGS) entry which is preliminary data.</text>
</comment>
<gene>
    <name evidence="2" type="ORF">H9659_04515</name>
</gene>
<feature type="coiled-coil region" evidence="1">
    <location>
        <begin position="282"/>
        <end position="316"/>
    </location>
</feature>